<dbReference type="SUPFAM" id="SSF47473">
    <property type="entry name" value="EF-hand"/>
    <property type="match status" value="1"/>
</dbReference>
<keyword evidence="1" id="KW-0479">Metal-binding</keyword>
<dbReference type="Pfam" id="PF13202">
    <property type="entry name" value="EF-hand_5"/>
    <property type="match status" value="1"/>
</dbReference>
<dbReference type="PROSITE" id="PS00018">
    <property type="entry name" value="EF_HAND_1"/>
    <property type="match status" value="2"/>
</dbReference>
<dbReference type="Gene3D" id="1.10.238.10">
    <property type="entry name" value="EF-hand"/>
    <property type="match status" value="2"/>
</dbReference>
<gene>
    <name evidence="5" type="ORF">PGLA1383_LOCUS26201</name>
</gene>
<keyword evidence="3" id="KW-0106">Calcium</keyword>
<dbReference type="InterPro" id="IPR018247">
    <property type="entry name" value="EF_Hand_1_Ca_BS"/>
</dbReference>
<keyword evidence="6" id="KW-1185">Reference proteome</keyword>
<dbReference type="PROSITE" id="PS50222">
    <property type="entry name" value="EF_HAND_2"/>
    <property type="match status" value="2"/>
</dbReference>
<evidence type="ECO:0000313" key="6">
    <source>
        <dbReference type="Proteomes" id="UP000654075"/>
    </source>
</evidence>
<dbReference type="Proteomes" id="UP000654075">
    <property type="component" value="Unassembled WGS sequence"/>
</dbReference>
<proteinExistence type="predicted"/>
<dbReference type="EMBL" id="CAJNNV010022763">
    <property type="protein sequence ID" value="CAE8608332.1"/>
    <property type="molecule type" value="Genomic_DNA"/>
</dbReference>
<reference evidence="5" key="1">
    <citation type="submission" date="2021-02" db="EMBL/GenBank/DDBJ databases">
        <authorList>
            <person name="Dougan E. K."/>
            <person name="Rhodes N."/>
            <person name="Thang M."/>
            <person name="Chan C."/>
        </authorList>
    </citation>
    <scope>NUCLEOTIDE SEQUENCE</scope>
</reference>
<feature type="domain" description="EF-hand" evidence="4">
    <location>
        <begin position="23"/>
        <end position="58"/>
    </location>
</feature>
<accession>A0A813F9B3</accession>
<sequence length="187" mass="20799">DRDGSANVSLAEIQAAAPNATADARQHQANRFAAADADASGQLDLSEFHAYVHPEVDPRVFAVEKDHQFGMYDADLSGFIDSKEFLKQSHATNEADFDEQAASEDFELHDTDHDGQLSFEEFGRLLAGHDLLTDNIAKLMEAGDHDGDGHIHLDQELPSRLHHLMDCEFVEDFFMHKDAGVTKHEEL</sequence>
<evidence type="ECO:0000313" key="5">
    <source>
        <dbReference type="EMBL" id="CAE8608332.1"/>
    </source>
</evidence>
<comment type="caution">
    <text evidence="5">The sequence shown here is derived from an EMBL/GenBank/DDBJ whole genome shotgun (WGS) entry which is preliminary data.</text>
</comment>
<dbReference type="InterPro" id="IPR011992">
    <property type="entry name" value="EF-hand-dom_pair"/>
</dbReference>
<dbReference type="PANTHER" id="PTHR10827:SF98">
    <property type="entry name" value="45 KDA CALCIUM-BINDING PROTEIN"/>
    <property type="match status" value="1"/>
</dbReference>
<evidence type="ECO:0000259" key="4">
    <source>
        <dbReference type="PROSITE" id="PS50222"/>
    </source>
</evidence>
<evidence type="ECO:0000256" key="3">
    <source>
        <dbReference type="ARBA" id="ARBA00022837"/>
    </source>
</evidence>
<organism evidence="5 6">
    <name type="scientific">Polarella glacialis</name>
    <name type="common">Dinoflagellate</name>
    <dbReference type="NCBI Taxonomy" id="89957"/>
    <lineage>
        <taxon>Eukaryota</taxon>
        <taxon>Sar</taxon>
        <taxon>Alveolata</taxon>
        <taxon>Dinophyceae</taxon>
        <taxon>Suessiales</taxon>
        <taxon>Suessiaceae</taxon>
        <taxon>Polarella</taxon>
    </lineage>
</organism>
<dbReference type="AlphaFoldDB" id="A0A813F9B3"/>
<evidence type="ECO:0000256" key="2">
    <source>
        <dbReference type="ARBA" id="ARBA00022737"/>
    </source>
</evidence>
<protein>
    <recommendedName>
        <fullName evidence="4">EF-hand domain-containing protein</fullName>
    </recommendedName>
</protein>
<dbReference type="SMART" id="SM00054">
    <property type="entry name" value="EFh"/>
    <property type="match status" value="3"/>
</dbReference>
<feature type="non-terminal residue" evidence="5">
    <location>
        <position position="1"/>
    </location>
</feature>
<name>A0A813F9B3_POLGL</name>
<dbReference type="GO" id="GO:0005509">
    <property type="term" value="F:calcium ion binding"/>
    <property type="evidence" value="ECO:0007669"/>
    <property type="project" value="InterPro"/>
</dbReference>
<keyword evidence="2" id="KW-0677">Repeat</keyword>
<dbReference type="Pfam" id="PF13499">
    <property type="entry name" value="EF-hand_7"/>
    <property type="match status" value="1"/>
</dbReference>
<feature type="domain" description="EF-hand" evidence="4">
    <location>
        <begin position="97"/>
        <end position="132"/>
    </location>
</feature>
<dbReference type="PANTHER" id="PTHR10827">
    <property type="entry name" value="RETICULOCALBIN"/>
    <property type="match status" value="1"/>
</dbReference>
<dbReference type="InterPro" id="IPR002048">
    <property type="entry name" value="EF_hand_dom"/>
</dbReference>
<evidence type="ECO:0000256" key="1">
    <source>
        <dbReference type="ARBA" id="ARBA00022723"/>
    </source>
</evidence>